<dbReference type="GO" id="GO:0046872">
    <property type="term" value="F:metal ion binding"/>
    <property type="evidence" value="ECO:0007669"/>
    <property type="project" value="UniProtKB-KW"/>
</dbReference>
<protein>
    <submittedName>
        <fullName evidence="7">Histone deacetylase family protein</fullName>
    </submittedName>
</protein>
<comment type="similarity">
    <text evidence="2">Belongs to the histone deacetylase family.</text>
</comment>
<dbReference type="GO" id="GO:0016787">
    <property type="term" value="F:hydrolase activity"/>
    <property type="evidence" value="ECO:0007669"/>
    <property type="project" value="UniProtKB-KW"/>
</dbReference>
<evidence type="ECO:0000313" key="8">
    <source>
        <dbReference type="Proteomes" id="UP000298179"/>
    </source>
</evidence>
<dbReference type="GO" id="GO:0040029">
    <property type="term" value="P:epigenetic regulation of gene expression"/>
    <property type="evidence" value="ECO:0007669"/>
    <property type="project" value="TreeGrafter"/>
</dbReference>
<accession>A0A4Y8RUC6</accession>
<evidence type="ECO:0000259" key="6">
    <source>
        <dbReference type="Pfam" id="PF00850"/>
    </source>
</evidence>
<keyword evidence="5" id="KW-0862">Zinc</keyword>
<reference evidence="7 8" key="1">
    <citation type="submission" date="2019-03" db="EMBL/GenBank/DDBJ databases">
        <title>Jiella endophytica sp. nov., a novel endophytic bacterium isolated from root of Ficus microcarpa Linn. f.</title>
        <authorList>
            <person name="Tuo L."/>
        </authorList>
    </citation>
    <scope>NUCLEOTIDE SEQUENCE [LARGE SCALE GENOMIC DNA]</scope>
    <source>
        <strain evidence="7 8">CBS5Q-3</strain>
    </source>
</reference>
<organism evidence="7 8">
    <name type="scientific">Jiella endophytica</name>
    <dbReference type="NCBI Taxonomy" id="2558362"/>
    <lineage>
        <taxon>Bacteria</taxon>
        <taxon>Pseudomonadati</taxon>
        <taxon>Pseudomonadota</taxon>
        <taxon>Alphaproteobacteria</taxon>
        <taxon>Hyphomicrobiales</taxon>
        <taxon>Aurantimonadaceae</taxon>
        <taxon>Jiella</taxon>
    </lineage>
</organism>
<feature type="domain" description="Histone deacetylase" evidence="6">
    <location>
        <begin position="28"/>
        <end position="351"/>
    </location>
</feature>
<name>A0A4Y8RUC6_9HYPH</name>
<comment type="caution">
    <text evidence="7">The sequence shown here is derived from an EMBL/GenBank/DDBJ whole genome shotgun (WGS) entry which is preliminary data.</text>
</comment>
<dbReference type="OrthoDB" id="9808367at2"/>
<evidence type="ECO:0000256" key="5">
    <source>
        <dbReference type="ARBA" id="ARBA00022833"/>
    </source>
</evidence>
<evidence type="ECO:0000256" key="4">
    <source>
        <dbReference type="ARBA" id="ARBA00022801"/>
    </source>
</evidence>
<dbReference type="InterPro" id="IPR023696">
    <property type="entry name" value="Ureohydrolase_dom_sf"/>
</dbReference>
<dbReference type="InterPro" id="IPR000286">
    <property type="entry name" value="HDACs"/>
</dbReference>
<evidence type="ECO:0000256" key="2">
    <source>
        <dbReference type="ARBA" id="ARBA00005947"/>
    </source>
</evidence>
<dbReference type="Pfam" id="PF00850">
    <property type="entry name" value="Hist_deacetyl"/>
    <property type="match status" value="1"/>
</dbReference>
<dbReference type="InterPro" id="IPR023801">
    <property type="entry name" value="His_deacetylse_dom"/>
</dbReference>
<keyword evidence="3" id="KW-0479">Metal-binding</keyword>
<sequence length="358" mass="37564">MRIYFSKTQMDHRPTQYGVHGRLVRPLENPDRAGTLLESLGRLGLAAEEPPAAGRAAIERVHPGHYVDFLEGAFDRFQALPNAGPEVLPNVHPYFAAATPYGVSPLANGARPEPRTTGILGQAGWYIGDLSCAMTEGTARAALASAASAVAAARSVLAGDGEAFALCRPPGHHAYADRASGFCFLNNAAIAAETLRETFARVAIIDFDTHHGDGTQTIFYARDDVFFGSVHTDPFAYYPHFLGHGDERGTGAGDGCNLNLPLAFGSGDGEFLSAVETLVGAATRFGAEALVISAGWDAHRDDPLSRLDVSGAAYPKIGEILGKAGLPSVIVQEGGYSLAAVSETAPAFVEAFLAARPG</sequence>
<evidence type="ECO:0000313" key="7">
    <source>
        <dbReference type="EMBL" id="TFF27362.1"/>
    </source>
</evidence>
<dbReference type="EMBL" id="SOZD01000001">
    <property type="protein sequence ID" value="TFF27362.1"/>
    <property type="molecule type" value="Genomic_DNA"/>
</dbReference>
<keyword evidence="4" id="KW-0378">Hydrolase</keyword>
<proteinExistence type="inferred from homology"/>
<dbReference type="PANTHER" id="PTHR10625">
    <property type="entry name" value="HISTONE DEACETYLASE HDAC1-RELATED"/>
    <property type="match status" value="1"/>
</dbReference>
<dbReference type="SUPFAM" id="SSF52768">
    <property type="entry name" value="Arginase/deacetylase"/>
    <property type="match status" value="1"/>
</dbReference>
<gene>
    <name evidence="7" type="ORF">E3C22_02580</name>
</gene>
<dbReference type="Proteomes" id="UP000298179">
    <property type="component" value="Unassembled WGS sequence"/>
</dbReference>
<comment type="cofactor">
    <cofactor evidence="1">
        <name>Zn(2+)</name>
        <dbReference type="ChEBI" id="CHEBI:29105"/>
    </cofactor>
</comment>
<dbReference type="RefSeq" id="WP_134759898.1">
    <property type="nucleotide sequence ID" value="NZ_SOZD01000001.1"/>
</dbReference>
<dbReference type="AlphaFoldDB" id="A0A4Y8RUC6"/>
<dbReference type="InterPro" id="IPR037138">
    <property type="entry name" value="His_deacetylse_dom_sf"/>
</dbReference>
<dbReference type="PANTHER" id="PTHR10625:SF17">
    <property type="entry name" value="HISTONE DEACETYLASE 8"/>
    <property type="match status" value="1"/>
</dbReference>
<dbReference type="Gene3D" id="3.40.800.20">
    <property type="entry name" value="Histone deacetylase domain"/>
    <property type="match status" value="1"/>
</dbReference>
<evidence type="ECO:0000256" key="3">
    <source>
        <dbReference type="ARBA" id="ARBA00022723"/>
    </source>
</evidence>
<dbReference type="CDD" id="cd10001">
    <property type="entry name" value="HDAC_classII_APAH"/>
    <property type="match status" value="1"/>
</dbReference>
<dbReference type="GO" id="GO:0004407">
    <property type="term" value="F:histone deacetylase activity"/>
    <property type="evidence" value="ECO:0007669"/>
    <property type="project" value="TreeGrafter"/>
</dbReference>
<keyword evidence="8" id="KW-1185">Reference proteome</keyword>
<evidence type="ECO:0000256" key="1">
    <source>
        <dbReference type="ARBA" id="ARBA00001947"/>
    </source>
</evidence>
<dbReference type="PRINTS" id="PR01270">
    <property type="entry name" value="HDASUPER"/>
</dbReference>